<name>Q0SBU8_RHOJR</name>
<evidence type="ECO:0000313" key="2">
    <source>
        <dbReference type="Proteomes" id="UP000008710"/>
    </source>
</evidence>
<dbReference type="HOGENOM" id="CLU_2438798_0_0_11"/>
<gene>
    <name evidence="1" type="ordered locus">RHA1_ro03185</name>
</gene>
<sequence length="90" mass="9519">MISSAGLKFLTPASSGQIDAALSALLSGVAKLSVAPHFSWHAVVFQRIDVERISVEGTGNVIARDIRRADAPPQARRVRRLAARSAGKIG</sequence>
<dbReference type="EMBL" id="CP000431">
    <property type="protein sequence ID" value="ABG94988.1"/>
    <property type="molecule type" value="Genomic_DNA"/>
</dbReference>
<proteinExistence type="predicted"/>
<dbReference type="KEGG" id="rha:RHA1_ro03185"/>
<dbReference type="Proteomes" id="UP000008710">
    <property type="component" value="Chromosome"/>
</dbReference>
<reference evidence="2" key="1">
    <citation type="journal article" date="2006" name="Proc. Natl. Acad. Sci. U.S.A.">
        <title>The complete genome of Rhodococcus sp. RHA1 provides insights into a catabolic powerhouse.</title>
        <authorList>
            <person name="McLeod M.P."/>
            <person name="Warren R.L."/>
            <person name="Hsiao W.W.L."/>
            <person name="Araki N."/>
            <person name="Myhre M."/>
            <person name="Fernandes C."/>
            <person name="Miyazawa D."/>
            <person name="Wong W."/>
            <person name="Lillquist A.L."/>
            <person name="Wang D."/>
            <person name="Dosanjh M."/>
            <person name="Hara H."/>
            <person name="Petrescu A."/>
            <person name="Morin R.D."/>
            <person name="Yang G."/>
            <person name="Stott J.M."/>
            <person name="Schein J.E."/>
            <person name="Shin H."/>
            <person name="Smailus D."/>
            <person name="Siddiqui A.S."/>
            <person name="Marra M.A."/>
            <person name="Jones S.J.M."/>
            <person name="Holt R."/>
            <person name="Brinkman F.S.L."/>
            <person name="Miyauchi K."/>
            <person name="Fukuda M."/>
            <person name="Davies J.E."/>
            <person name="Mohn W.W."/>
            <person name="Eltis L.D."/>
        </authorList>
    </citation>
    <scope>NUCLEOTIDE SEQUENCE [LARGE SCALE GENOMIC DNA]</scope>
    <source>
        <strain evidence="2">RHA1</strain>
    </source>
</reference>
<accession>Q0SBU8</accession>
<protein>
    <submittedName>
        <fullName evidence="1">Uncharacterized protein</fullName>
    </submittedName>
</protein>
<organism evidence="1 2">
    <name type="scientific">Rhodococcus jostii (strain RHA1)</name>
    <dbReference type="NCBI Taxonomy" id="101510"/>
    <lineage>
        <taxon>Bacteria</taxon>
        <taxon>Bacillati</taxon>
        <taxon>Actinomycetota</taxon>
        <taxon>Actinomycetes</taxon>
        <taxon>Mycobacteriales</taxon>
        <taxon>Nocardiaceae</taxon>
        <taxon>Rhodococcus</taxon>
    </lineage>
</organism>
<evidence type="ECO:0000313" key="1">
    <source>
        <dbReference type="EMBL" id="ABG94988.1"/>
    </source>
</evidence>
<dbReference type="AlphaFoldDB" id="Q0SBU8"/>